<keyword evidence="2" id="KW-0282">Flagellum</keyword>
<dbReference type="STRING" id="45074.Lsan_3816"/>
<feature type="signal peptide" evidence="1">
    <location>
        <begin position="1"/>
        <end position="17"/>
    </location>
</feature>
<name>A0A0W0YA02_9GAMM</name>
<comment type="caution">
    <text evidence="2">The sequence shown here is derived from an EMBL/GenBank/DDBJ whole genome shotgun (WGS) entry which is preliminary data.</text>
</comment>
<reference evidence="2 3" key="1">
    <citation type="submission" date="2015-11" db="EMBL/GenBank/DDBJ databases">
        <title>Genomic analysis of 38 Legionella species identifies large and diverse effector repertoires.</title>
        <authorList>
            <person name="Burstein D."/>
            <person name="Amaro F."/>
            <person name="Zusman T."/>
            <person name="Lifshitz Z."/>
            <person name="Cohen O."/>
            <person name="Gilbert J.A."/>
            <person name="Pupko T."/>
            <person name="Shuman H.A."/>
            <person name="Segal G."/>
        </authorList>
    </citation>
    <scope>NUCLEOTIDE SEQUENCE [LARGE SCALE GENOMIC DNA]</scope>
    <source>
        <strain evidence="2 3">SC-63-C7</strain>
    </source>
</reference>
<gene>
    <name evidence="2" type="ORF">Lsan_3816</name>
</gene>
<evidence type="ECO:0000256" key="1">
    <source>
        <dbReference type="SAM" id="SignalP"/>
    </source>
</evidence>
<dbReference type="Proteomes" id="UP000054703">
    <property type="component" value="Unassembled WGS sequence"/>
</dbReference>
<dbReference type="AlphaFoldDB" id="A0A0W0YA02"/>
<accession>A0A0W0YA02</accession>
<sequence length="248" mass="29057">MNYLIRIMLLWCCMVSAAFTNMLEINIDGKPFQVPCWFSQKKQIGAVLLINGGSHTQSPALLDYLAHRLAENGWMATLLQDDKSNSIPWMKQLPEVIMTLRQQKFMKIIVLHYGEQLQQTLDYFDKPQALKIEGLILLSAYPIQQPINKKPKINMPIFDIIGQFDHGLVKQELAIRQKTFGNNKKKYLAIEIPETEQDYKYSRQLLFTLIHGWMMKLPEFQPTPPIFMYTYQYPLLDFQPKYEHLLKS</sequence>
<feature type="chain" id="PRO_5006917433" evidence="1">
    <location>
        <begin position="18"/>
        <end position="248"/>
    </location>
</feature>
<dbReference type="EMBL" id="LNYU01000091">
    <property type="protein sequence ID" value="KTD53406.1"/>
    <property type="molecule type" value="Genomic_DNA"/>
</dbReference>
<keyword evidence="2" id="KW-0969">Cilium</keyword>
<dbReference type="PATRIC" id="fig|45074.5.peg.4098"/>
<keyword evidence="3" id="KW-1185">Reference proteome</keyword>
<keyword evidence="1" id="KW-0732">Signal</keyword>
<evidence type="ECO:0000313" key="3">
    <source>
        <dbReference type="Proteomes" id="UP000054703"/>
    </source>
</evidence>
<protein>
    <submittedName>
        <fullName evidence="2">ATPases involved in biogenesis of archaeal flagella</fullName>
    </submittedName>
</protein>
<proteinExistence type="predicted"/>
<organism evidence="2 3">
    <name type="scientific">Legionella santicrucis</name>
    <dbReference type="NCBI Taxonomy" id="45074"/>
    <lineage>
        <taxon>Bacteria</taxon>
        <taxon>Pseudomonadati</taxon>
        <taxon>Pseudomonadota</taxon>
        <taxon>Gammaproteobacteria</taxon>
        <taxon>Legionellales</taxon>
        <taxon>Legionellaceae</taxon>
        <taxon>Legionella</taxon>
    </lineage>
</organism>
<evidence type="ECO:0000313" key="2">
    <source>
        <dbReference type="EMBL" id="KTD53406.1"/>
    </source>
</evidence>
<keyword evidence="2" id="KW-0966">Cell projection</keyword>